<dbReference type="AlphaFoldDB" id="A0AAV7MI24"/>
<proteinExistence type="predicted"/>
<dbReference type="EMBL" id="JANPWB010000013">
    <property type="protein sequence ID" value="KAJ1103441.1"/>
    <property type="molecule type" value="Genomic_DNA"/>
</dbReference>
<protein>
    <submittedName>
        <fullName evidence="1">Uncharacterized protein</fullName>
    </submittedName>
</protein>
<gene>
    <name evidence="1" type="ORF">NDU88_000864</name>
</gene>
<sequence length="235" mass="25857">CAEYLAADGREYYLERKKKHPEVGQEHTSVKATEAPRAIGFPCQGPALGGKEEAAAGGARCRRRSGVRERVPGSACQGARAGPAGTRPFSKRPSCLPGLAMASAVHTSARSKMDGVPKVKVTRFYVKRLGTGMALHKTALRSQGCRIRFALWQTFHRGIGGSQSHRLLALGHQPPPVRKQQMRNPLEKIPRKPTNLGHFSREHTRRRYPQGASIAGFNRPDYGRKLAPFIEAIFE</sequence>
<keyword evidence="2" id="KW-1185">Reference proteome</keyword>
<name>A0AAV7MI24_PLEWA</name>
<evidence type="ECO:0000313" key="2">
    <source>
        <dbReference type="Proteomes" id="UP001066276"/>
    </source>
</evidence>
<reference evidence="1" key="1">
    <citation type="journal article" date="2022" name="bioRxiv">
        <title>Sequencing and chromosome-scale assembly of the giantPleurodeles waltlgenome.</title>
        <authorList>
            <person name="Brown T."/>
            <person name="Elewa A."/>
            <person name="Iarovenko S."/>
            <person name="Subramanian E."/>
            <person name="Araus A.J."/>
            <person name="Petzold A."/>
            <person name="Susuki M."/>
            <person name="Suzuki K.-i.T."/>
            <person name="Hayashi T."/>
            <person name="Toyoda A."/>
            <person name="Oliveira C."/>
            <person name="Osipova E."/>
            <person name="Leigh N.D."/>
            <person name="Simon A."/>
            <person name="Yun M.H."/>
        </authorList>
    </citation>
    <scope>NUCLEOTIDE SEQUENCE</scope>
    <source>
        <strain evidence="1">20211129_DDA</strain>
        <tissue evidence="1">Liver</tissue>
    </source>
</reference>
<accession>A0AAV7MI24</accession>
<comment type="caution">
    <text evidence="1">The sequence shown here is derived from an EMBL/GenBank/DDBJ whole genome shotgun (WGS) entry which is preliminary data.</text>
</comment>
<evidence type="ECO:0000313" key="1">
    <source>
        <dbReference type="EMBL" id="KAJ1103441.1"/>
    </source>
</evidence>
<dbReference type="Proteomes" id="UP001066276">
    <property type="component" value="Chromosome 9"/>
</dbReference>
<organism evidence="1 2">
    <name type="scientific">Pleurodeles waltl</name>
    <name type="common">Iberian ribbed newt</name>
    <dbReference type="NCBI Taxonomy" id="8319"/>
    <lineage>
        <taxon>Eukaryota</taxon>
        <taxon>Metazoa</taxon>
        <taxon>Chordata</taxon>
        <taxon>Craniata</taxon>
        <taxon>Vertebrata</taxon>
        <taxon>Euteleostomi</taxon>
        <taxon>Amphibia</taxon>
        <taxon>Batrachia</taxon>
        <taxon>Caudata</taxon>
        <taxon>Salamandroidea</taxon>
        <taxon>Salamandridae</taxon>
        <taxon>Pleurodelinae</taxon>
        <taxon>Pleurodeles</taxon>
    </lineage>
</organism>
<feature type="non-terminal residue" evidence="1">
    <location>
        <position position="1"/>
    </location>
</feature>